<dbReference type="Gene3D" id="3.30.420.10">
    <property type="entry name" value="Ribonuclease H-like superfamily/Ribonuclease H"/>
    <property type="match status" value="1"/>
</dbReference>
<feature type="domain" description="Spt5 KOW" evidence="4">
    <location>
        <begin position="150"/>
        <end position="177"/>
    </location>
</feature>
<dbReference type="GO" id="GO:0004523">
    <property type="term" value="F:RNA-DNA hybrid ribonuclease activity"/>
    <property type="evidence" value="ECO:0007669"/>
    <property type="project" value="InterPro"/>
</dbReference>
<feature type="compositionally biased region" description="Polar residues" evidence="1">
    <location>
        <begin position="92"/>
        <end position="103"/>
    </location>
</feature>
<dbReference type="Pfam" id="PF23284">
    <property type="entry name" value="KOW2_Spt5"/>
    <property type="match status" value="1"/>
</dbReference>
<evidence type="ECO:0000259" key="2">
    <source>
        <dbReference type="Pfam" id="PF13456"/>
    </source>
</evidence>
<dbReference type="Proteomes" id="UP000596660">
    <property type="component" value="Unplaced"/>
</dbReference>
<dbReference type="InterPro" id="IPR012337">
    <property type="entry name" value="RNaseH-like_sf"/>
</dbReference>
<protein>
    <recommendedName>
        <fullName evidence="7">RNase H type-1 domain-containing protein</fullName>
    </recommendedName>
</protein>
<feature type="region of interest" description="Disordered" evidence="1">
    <location>
        <begin position="81"/>
        <end position="123"/>
    </location>
</feature>
<dbReference type="InterPro" id="IPR014722">
    <property type="entry name" value="Rib_uL2_dom2"/>
</dbReference>
<reference evidence="5" key="2">
    <citation type="submission" date="2021-03" db="UniProtKB">
        <authorList>
            <consortium name="EnsemblPlants"/>
        </authorList>
    </citation>
    <scope>IDENTIFICATION</scope>
</reference>
<dbReference type="EnsemblPlants" id="AUR62013403-RA">
    <property type="protein sequence ID" value="AUR62013403-RA:cds"/>
    <property type="gene ID" value="AUR62013403"/>
</dbReference>
<dbReference type="Gramene" id="AUR62013403-RA">
    <property type="protein sequence ID" value="AUR62013403-RA:cds"/>
    <property type="gene ID" value="AUR62013403"/>
</dbReference>
<feature type="compositionally biased region" description="Low complexity" evidence="1">
    <location>
        <begin position="104"/>
        <end position="116"/>
    </location>
</feature>
<dbReference type="CDD" id="cd06222">
    <property type="entry name" value="RNase_H_like"/>
    <property type="match status" value="1"/>
</dbReference>
<evidence type="ECO:0000256" key="1">
    <source>
        <dbReference type="SAM" id="MobiDB-lite"/>
    </source>
</evidence>
<dbReference type="PANTHER" id="PTHR47723">
    <property type="entry name" value="OS05G0353850 PROTEIN"/>
    <property type="match status" value="1"/>
</dbReference>
<organism evidence="5 6">
    <name type="scientific">Chenopodium quinoa</name>
    <name type="common">Quinoa</name>
    <dbReference type="NCBI Taxonomy" id="63459"/>
    <lineage>
        <taxon>Eukaryota</taxon>
        <taxon>Viridiplantae</taxon>
        <taxon>Streptophyta</taxon>
        <taxon>Embryophyta</taxon>
        <taxon>Tracheophyta</taxon>
        <taxon>Spermatophyta</taxon>
        <taxon>Magnoliopsida</taxon>
        <taxon>eudicotyledons</taxon>
        <taxon>Gunneridae</taxon>
        <taxon>Pentapetalae</taxon>
        <taxon>Caryophyllales</taxon>
        <taxon>Chenopodiaceae</taxon>
        <taxon>Chenopodioideae</taxon>
        <taxon>Atripliceae</taxon>
        <taxon>Chenopodium</taxon>
    </lineage>
</organism>
<evidence type="ECO:0008006" key="7">
    <source>
        <dbReference type="Google" id="ProtNLM"/>
    </source>
</evidence>
<dbReference type="GO" id="GO:0003676">
    <property type="term" value="F:nucleic acid binding"/>
    <property type="evidence" value="ECO:0007669"/>
    <property type="project" value="InterPro"/>
</dbReference>
<dbReference type="Pfam" id="PF13456">
    <property type="entry name" value="RVT_3"/>
    <property type="match status" value="1"/>
</dbReference>
<dbReference type="InterPro" id="IPR036397">
    <property type="entry name" value="RNaseH_sf"/>
</dbReference>
<dbReference type="Gene3D" id="2.30.30.30">
    <property type="match status" value="2"/>
</dbReference>
<accession>A0A803LHF6</accession>
<evidence type="ECO:0000259" key="3">
    <source>
        <dbReference type="Pfam" id="PF23284"/>
    </source>
</evidence>
<evidence type="ECO:0000313" key="6">
    <source>
        <dbReference type="Proteomes" id="UP000596660"/>
    </source>
</evidence>
<proteinExistence type="predicted"/>
<dbReference type="SUPFAM" id="SSF53098">
    <property type="entry name" value="Ribonuclease H-like"/>
    <property type="match status" value="1"/>
</dbReference>
<dbReference type="InterPro" id="IPR041978">
    <property type="entry name" value="KOW_Spt5_5"/>
</dbReference>
<feature type="domain" description="RNase H type-1" evidence="2">
    <location>
        <begin position="247"/>
        <end position="369"/>
    </location>
</feature>
<dbReference type="InterPro" id="IPR002156">
    <property type="entry name" value="RNaseH_domain"/>
</dbReference>
<dbReference type="InterPro" id="IPR041975">
    <property type="entry name" value="KOW_Spt5_2"/>
</dbReference>
<evidence type="ECO:0000259" key="4">
    <source>
        <dbReference type="Pfam" id="PF23290"/>
    </source>
</evidence>
<evidence type="ECO:0000313" key="5">
    <source>
        <dbReference type="EnsemblPlants" id="AUR62013403-RA:cds"/>
    </source>
</evidence>
<feature type="compositionally biased region" description="Basic and acidic residues" evidence="1">
    <location>
        <begin position="81"/>
        <end position="91"/>
    </location>
</feature>
<reference evidence="5" key="1">
    <citation type="journal article" date="2017" name="Nature">
        <title>The genome of Chenopodium quinoa.</title>
        <authorList>
            <person name="Jarvis D.E."/>
            <person name="Ho Y.S."/>
            <person name="Lightfoot D.J."/>
            <person name="Schmoeckel S.M."/>
            <person name="Li B."/>
            <person name="Borm T.J.A."/>
            <person name="Ohyanagi H."/>
            <person name="Mineta K."/>
            <person name="Michell C.T."/>
            <person name="Saber N."/>
            <person name="Kharbatia N.M."/>
            <person name="Rupper R.R."/>
            <person name="Sharp A.R."/>
            <person name="Dally N."/>
            <person name="Boughton B.A."/>
            <person name="Woo Y.H."/>
            <person name="Gao G."/>
            <person name="Schijlen E.G.W.M."/>
            <person name="Guo X."/>
            <person name="Momin A.A."/>
            <person name="Negrao S."/>
            <person name="Al-Babili S."/>
            <person name="Gehring C."/>
            <person name="Roessner U."/>
            <person name="Jung C."/>
            <person name="Murphy K."/>
            <person name="Arold S.T."/>
            <person name="Gojobori T."/>
            <person name="van der Linden C.G."/>
            <person name="van Loo E.N."/>
            <person name="Jellen E.N."/>
            <person name="Maughan P.J."/>
            <person name="Tester M."/>
        </authorList>
    </citation>
    <scope>NUCLEOTIDE SEQUENCE [LARGE SCALE GENOMIC DNA]</scope>
    <source>
        <strain evidence="5">cv. PI 614886</strain>
    </source>
</reference>
<name>A0A803LHF6_CHEQI</name>
<keyword evidence="6" id="KW-1185">Reference proteome</keyword>
<feature type="domain" description="Spt5 KOW" evidence="3">
    <location>
        <begin position="4"/>
        <end position="53"/>
    </location>
</feature>
<dbReference type="InterPro" id="IPR044730">
    <property type="entry name" value="RNase_H-like_dom_plant"/>
</dbReference>
<dbReference type="PANTHER" id="PTHR47723:SF20">
    <property type="entry name" value="RNASE H TYPE-1 DOMAIN-CONTAINING PROTEIN"/>
    <property type="match status" value="1"/>
</dbReference>
<dbReference type="AlphaFoldDB" id="A0A803LHF6"/>
<dbReference type="InterPro" id="IPR053151">
    <property type="entry name" value="RNase_H-like"/>
</dbReference>
<sequence>MREDAVVVVKGDSKNLKGFVEYVEGDIVHIRPTPTEKIPLKTVAVQGKELAKYFEPGCQVKITVFSAQVFESNETSESRTKFGINDYKERPQNSSASKSLPQHSSCKSLSGSRSSSTMGQVTGNTWKKHDSFIRRNKISNPRFGIPGYATGPYKGYRGYVKGVNGQNVKVELEAQMKLNESIYLTKCLFQTPATICRYSGQEEKHLCILVHLCILWEERHHGELPSVVHTHIPRLWAPPQKGFHKLNTDGSWISVDNAGGGGGGVIRCDKGIWVAGFASKFNALSAATAELLAIRDGLLLAWDKRIRFLELETDADSLSKMLKDPKSFEDGDLGNIIRDVASLLQRDWEVIVFHANKCVNFVDDRLATMGRTKYKTGDNVPFSYPPPEVYQTYALEVQEMQNP</sequence>
<dbReference type="Pfam" id="PF23290">
    <property type="entry name" value="KOW5_SPT5"/>
    <property type="match status" value="1"/>
</dbReference>